<dbReference type="GO" id="GO:0003724">
    <property type="term" value="F:RNA helicase activity"/>
    <property type="evidence" value="ECO:0007669"/>
    <property type="project" value="UniProtKB-EC"/>
</dbReference>
<accession>A0A5N7CYY5</accession>
<dbReference type="EC" id="3.6.4.13" evidence="8"/>
<evidence type="ECO:0000256" key="3">
    <source>
        <dbReference type="ARBA" id="ARBA00022806"/>
    </source>
</evidence>
<dbReference type="InterPro" id="IPR027417">
    <property type="entry name" value="P-loop_NTPase"/>
</dbReference>
<dbReference type="PROSITE" id="PS51192">
    <property type="entry name" value="HELICASE_ATP_BIND_1"/>
    <property type="match status" value="1"/>
</dbReference>
<comment type="catalytic activity">
    <reaction evidence="6 8">
        <text>ATP + H2O = ADP + phosphate + H(+)</text>
        <dbReference type="Rhea" id="RHEA:13065"/>
        <dbReference type="ChEBI" id="CHEBI:15377"/>
        <dbReference type="ChEBI" id="CHEBI:15378"/>
        <dbReference type="ChEBI" id="CHEBI:30616"/>
        <dbReference type="ChEBI" id="CHEBI:43474"/>
        <dbReference type="ChEBI" id="CHEBI:456216"/>
        <dbReference type="EC" id="3.6.4.13"/>
    </reaction>
</comment>
<dbReference type="Pfam" id="PF00270">
    <property type="entry name" value="DEAD"/>
    <property type="match status" value="1"/>
</dbReference>
<dbReference type="SUPFAM" id="SSF52540">
    <property type="entry name" value="P-loop containing nucleoside triphosphate hydrolases"/>
    <property type="match status" value="2"/>
</dbReference>
<dbReference type="PROSITE" id="PS00039">
    <property type="entry name" value="DEAD_ATP_HELICASE"/>
    <property type="match status" value="1"/>
</dbReference>
<organism evidence="10 11">
    <name type="scientific">Aspergillus pseudonomiae</name>
    <dbReference type="NCBI Taxonomy" id="1506151"/>
    <lineage>
        <taxon>Eukaryota</taxon>
        <taxon>Fungi</taxon>
        <taxon>Dikarya</taxon>
        <taxon>Ascomycota</taxon>
        <taxon>Pezizomycotina</taxon>
        <taxon>Eurotiomycetes</taxon>
        <taxon>Eurotiomycetidae</taxon>
        <taxon>Eurotiales</taxon>
        <taxon>Aspergillaceae</taxon>
        <taxon>Aspergillus</taxon>
        <taxon>Aspergillus subgen. Circumdati</taxon>
    </lineage>
</organism>
<proteinExistence type="inferred from homology"/>
<dbReference type="CDD" id="cd17964">
    <property type="entry name" value="DEADc_MSS116"/>
    <property type="match status" value="1"/>
</dbReference>
<accession>A0A5N6HMZ5</accession>
<dbReference type="GeneID" id="43668013"/>
<dbReference type="EMBL" id="ML736839">
    <property type="protein sequence ID" value="KAE8399199.1"/>
    <property type="molecule type" value="Genomic_DNA"/>
</dbReference>
<evidence type="ECO:0000256" key="2">
    <source>
        <dbReference type="ARBA" id="ARBA00022801"/>
    </source>
</evidence>
<dbReference type="Gene3D" id="3.40.50.300">
    <property type="entry name" value="P-loop containing nucleotide triphosphate hydrolases"/>
    <property type="match status" value="2"/>
</dbReference>
<dbReference type="CDD" id="cd18787">
    <property type="entry name" value="SF2_C_DEAD"/>
    <property type="match status" value="1"/>
</dbReference>
<name>A0A5N6HMZ5_9EURO</name>
<dbReference type="Proteomes" id="UP000325579">
    <property type="component" value="Unassembled WGS sequence"/>
</dbReference>
<keyword evidence="4 7" id="KW-0067">ATP-binding</keyword>
<feature type="region of interest" description="Disordered" evidence="9">
    <location>
        <begin position="596"/>
        <end position="662"/>
    </location>
</feature>
<keyword evidence="11" id="KW-1185">Reference proteome</keyword>
<keyword evidence="1 7" id="KW-0547">Nucleotide-binding</keyword>
<comment type="domain">
    <text evidence="8">The Q motif is unique to and characteristic of the DEAD box family of RNA helicases and controls ATP binding and hydrolysis.</text>
</comment>
<dbReference type="InterPro" id="IPR014001">
    <property type="entry name" value="Helicase_ATP-bd"/>
</dbReference>
<protein>
    <recommendedName>
        <fullName evidence="8">ATP-dependent RNA helicase</fullName>
        <ecNumber evidence="8">3.6.4.13</ecNumber>
    </recommendedName>
</protein>
<keyword evidence="2 7" id="KW-0378">Hydrolase</keyword>
<dbReference type="RefSeq" id="XP_031936518.1">
    <property type="nucleotide sequence ID" value="XM_032083322.1"/>
</dbReference>
<comment type="function">
    <text evidence="8">RNA helicase.</text>
</comment>
<dbReference type="PANTHER" id="PTHR24031">
    <property type="entry name" value="RNA HELICASE"/>
    <property type="match status" value="1"/>
</dbReference>
<dbReference type="OrthoDB" id="193716at2759"/>
<dbReference type="InterPro" id="IPR000629">
    <property type="entry name" value="RNA-helicase_DEAD-box_CS"/>
</dbReference>
<gene>
    <name evidence="10" type="ORF">BDV37DRAFT_261422</name>
</gene>
<dbReference type="SMART" id="SM00490">
    <property type="entry name" value="HELICc"/>
    <property type="match status" value="1"/>
</dbReference>
<evidence type="ECO:0000256" key="7">
    <source>
        <dbReference type="RuleBase" id="RU000492"/>
    </source>
</evidence>
<evidence type="ECO:0000313" key="10">
    <source>
        <dbReference type="EMBL" id="KAE8399199.1"/>
    </source>
</evidence>
<evidence type="ECO:0000256" key="1">
    <source>
        <dbReference type="ARBA" id="ARBA00022741"/>
    </source>
</evidence>
<keyword evidence="5 8" id="KW-0694">RNA-binding</keyword>
<keyword evidence="3 7" id="KW-0347">Helicase</keyword>
<dbReference type="AlphaFoldDB" id="A0A5N6HMZ5"/>
<dbReference type="GO" id="GO:0016787">
    <property type="term" value="F:hydrolase activity"/>
    <property type="evidence" value="ECO:0007669"/>
    <property type="project" value="UniProtKB-KW"/>
</dbReference>
<dbReference type="PROSITE" id="PS51194">
    <property type="entry name" value="HELICASE_CTER"/>
    <property type="match status" value="1"/>
</dbReference>
<feature type="compositionally biased region" description="Basic and acidic residues" evidence="9">
    <location>
        <begin position="617"/>
        <end position="662"/>
    </location>
</feature>
<dbReference type="GO" id="GO:0003723">
    <property type="term" value="F:RNA binding"/>
    <property type="evidence" value="ECO:0007669"/>
    <property type="project" value="UniProtKB-UniRule"/>
</dbReference>
<comment type="similarity">
    <text evidence="7">Belongs to the DEAD box helicase family.</text>
</comment>
<dbReference type="InterPro" id="IPR011545">
    <property type="entry name" value="DEAD/DEAH_box_helicase_dom"/>
</dbReference>
<dbReference type="Pfam" id="PF00271">
    <property type="entry name" value="Helicase_C"/>
    <property type="match status" value="1"/>
</dbReference>
<evidence type="ECO:0000256" key="5">
    <source>
        <dbReference type="ARBA" id="ARBA00022884"/>
    </source>
</evidence>
<reference evidence="10 11" key="1">
    <citation type="submission" date="2019-04" db="EMBL/GenBank/DDBJ databases">
        <authorList>
            <consortium name="DOE Joint Genome Institute"/>
            <person name="Mondo S."/>
            <person name="Kjaerbolling I."/>
            <person name="Vesth T."/>
            <person name="Frisvad J.C."/>
            <person name="Nybo J.L."/>
            <person name="Theobald S."/>
            <person name="Kildgaard S."/>
            <person name="Isbrandt T."/>
            <person name="Kuo A."/>
            <person name="Sato A."/>
            <person name="Lyhne E.K."/>
            <person name="Kogle M.E."/>
            <person name="Wiebenga A."/>
            <person name="Kun R.S."/>
            <person name="Lubbers R.J."/>
            <person name="Makela M.R."/>
            <person name="Barry K."/>
            <person name="Chovatia M."/>
            <person name="Clum A."/>
            <person name="Daum C."/>
            <person name="Haridas S."/>
            <person name="He G."/>
            <person name="LaButti K."/>
            <person name="Lipzen A."/>
            <person name="Riley R."/>
            <person name="Salamov A."/>
            <person name="Simmons B.A."/>
            <person name="Magnuson J.K."/>
            <person name="Henrissat B."/>
            <person name="Mortensen U.H."/>
            <person name="Larsen T.O."/>
            <person name="Devries R.P."/>
            <person name="Grigoriev I.V."/>
            <person name="Machida M."/>
            <person name="Baker S.E."/>
            <person name="Andersen M.R."/>
            <person name="Cantor M.N."/>
            <person name="Hua S.X."/>
        </authorList>
    </citation>
    <scope>NUCLEOTIDE SEQUENCE [LARGE SCALE GENOMIC DNA]</scope>
    <source>
        <strain evidence="10 11">CBS 119388</strain>
    </source>
</reference>
<evidence type="ECO:0000256" key="9">
    <source>
        <dbReference type="SAM" id="MobiDB-lite"/>
    </source>
</evidence>
<evidence type="ECO:0000256" key="8">
    <source>
        <dbReference type="RuleBase" id="RU365068"/>
    </source>
</evidence>
<evidence type="ECO:0000256" key="4">
    <source>
        <dbReference type="ARBA" id="ARBA00022840"/>
    </source>
</evidence>
<evidence type="ECO:0000256" key="6">
    <source>
        <dbReference type="ARBA" id="ARBA00047984"/>
    </source>
</evidence>
<dbReference type="GO" id="GO:0005524">
    <property type="term" value="F:ATP binding"/>
    <property type="evidence" value="ECO:0007669"/>
    <property type="project" value="UniProtKB-UniRule"/>
</dbReference>
<dbReference type="InterPro" id="IPR001650">
    <property type="entry name" value="Helicase_C-like"/>
</dbReference>
<evidence type="ECO:0000313" key="11">
    <source>
        <dbReference type="Proteomes" id="UP000325579"/>
    </source>
</evidence>
<sequence length="662" mass="73954">MLGAFRRNGVAHALRASAPRFLSARVTPQQLQWHPPAFSAVSHVPRSLFHASRVSFSAVAEAQAQNAEADQDGRLSNFKQLADQGLVDPIIIRTLDKKMGIKTMTDVQSMTIQETLQGNDVLAQAKTGTGKTLAFLIPVVQNIIKDPTVKKRSYRRSGPGATSADIRAIIISPTRELAEQIATEAKKIASGTGIVVQSAVGGTRKMEGLRRIQREGCHLLVGTPGRLKDILSDPESGVEAPKLSSFVLDEADRLLDDGFAPEIFDIQRLLPDPMKVDRQTLMFSATVPREVLSMVHQTMKPDFKTIQTVKEDEVPTHLAVPQKTVTLDGFQNALPAILELAKNYQAHVANDRSARPFKAIVYFNSTMQVNLAYQVFSKLLNNPDDRRSGHPLNKMYMMELHSRLTQNRRTLTSDFFRNSRSGILFSSDVTARGLDFPDVTHVIQVGAPRSRDTYIHRIGRTGRANKEGEGWILLHPGENGWIQRRLGDLPIEKDHTLATAVTNMREEVGDDVSPSAAESVSQVKEAMLKVPEDIREQAFKSQLGTLMSVFSRPRDMILAMNELAVHGYYLPEPPSISPGMAQNLGVADVREANVSGRRFGSPRGQRDSSRGPSQFRGGRDNRRGSHERNYERNHERNHERSHERSYDSRRRGSNRWDNRDRY</sequence>
<dbReference type="SMART" id="SM00487">
    <property type="entry name" value="DEXDc"/>
    <property type="match status" value="1"/>
</dbReference>